<dbReference type="GO" id="GO:0004731">
    <property type="term" value="F:purine-nucleoside phosphorylase activity"/>
    <property type="evidence" value="ECO:0007669"/>
    <property type="project" value="InterPro"/>
</dbReference>
<keyword evidence="4 7" id="KW-0808">Transferase</keyword>
<dbReference type="GO" id="GO:0005829">
    <property type="term" value="C:cytosol"/>
    <property type="evidence" value="ECO:0007669"/>
    <property type="project" value="TreeGrafter"/>
</dbReference>
<dbReference type="GO" id="GO:0004850">
    <property type="term" value="F:uridine phosphorylase activity"/>
    <property type="evidence" value="ECO:0007669"/>
    <property type="project" value="UniProtKB-EC"/>
</dbReference>
<dbReference type="STRING" id="158189.SpiBuddy_0930"/>
<sequence>MTPHNRADKADIAPVVLAPGDPLRAKLVAEHFLSDARLVTDVRNMLGYTGFFKGQKVTVMATGMGGPSIGIYSYELFTTYDVKAIIRIGTCGGLQKQIGIGDLVCAMTASTDSAWAHQYNLKGTLSPCCDSELLFKAVDQAKQLGYPCHAGMVFSSDLFSSYNALGQESWKAWARMGALAQDMETYALYATAAWTAKRALSLLTMTDSCVSGEGFGPEMRSKGLFPMIEVALGVALEV</sequence>
<gene>
    <name evidence="7" type="ordered locus">SpiBuddy_0930</name>
</gene>
<dbReference type="Pfam" id="PF01048">
    <property type="entry name" value="PNP_UDP_1"/>
    <property type="match status" value="1"/>
</dbReference>
<name>F0RYI6_SPHGB</name>
<dbReference type="KEGG" id="sbu:SpiBuddy_0930"/>
<reference evidence="8" key="1">
    <citation type="submission" date="2011-02" db="EMBL/GenBank/DDBJ databases">
        <title>Complete sequence of Spirochaeta sp. Buddy.</title>
        <authorList>
            <person name="Lucas S."/>
            <person name="Copeland A."/>
            <person name="Lapidus A."/>
            <person name="Cheng J.-F."/>
            <person name="Goodwin L."/>
            <person name="Pitluck S."/>
            <person name="Zeytun A."/>
            <person name="Detter J.C."/>
            <person name="Han C."/>
            <person name="Tapia R."/>
            <person name="Land M."/>
            <person name="Hauser L."/>
            <person name="Kyrpides N."/>
            <person name="Ivanova N."/>
            <person name="Mikhailova N."/>
            <person name="Pagani I."/>
            <person name="Ritalahti K.M."/>
            <person name="Loeffler F.E."/>
            <person name="Woyke T."/>
        </authorList>
    </citation>
    <scope>NUCLEOTIDE SEQUENCE [LARGE SCALE GENOMIC DNA]</scope>
    <source>
        <strain evidence="8">ATCC BAA-1886 / DSM 22777 / Buddy</strain>
    </source>
</reference>
<dbReference type="SUPFAM" id="SSF53167">
    <property type="entry name" value="Purine and uridine phosphorylases"/>
    <property type="match status" value="1"/>
</dbReference>
<feature type="domain" description="Nucleoside phosphorylase" evidence="6">
    <location>
        <begin position="15"/>
        <end position="211"/>
    </location>
</feature>
<evidence type="ECO:0000256" key="5">
    <source>
        <dbReference type="ARBA" id="ARBA00048447"/>
    </source>
</evidence>
<dbReference type="PANTHER" id="PTHR43691:SF11">
    <property type="entry name" value="FI09636P-RELATED"/>
    <property type="match status" value="1"/>
</dbReference>
<dbReference type="RefSeq" id="WP_013606609.1">
    <property type="nucleotide sequence ID" value="NC_015152.1"/>
</dbReference>
<dbReference type="AlphaFoldDB" id="F0RYI6"/>
<evidence type="ECO:0000256" key="4">
    <source>
        <dbReference type="ARBA" id="ARBA00022679"/>
    </source>
</evidence>
<dbReference type="InterPro" id="IPR035994">
    <property type="entry name" value="Nucleoside_phosphorylase_sf"/>
</dbReference>
<keyword evidence="8" id="KW-1185">Reference proteome</keyword>
<dbReference type="NCBIfam" id="NF004489">
    <property type="entry name" value="PRK05819.1"/>
    <property type="match status" value="1"/>
</dbReference>
<dbReference type="Proteomes" id="UP000008466">
    <property type="component" value="Chromosome"/>
</dbReference>
<keyword evidence="3 7" id="KW-0328">Glycosyltransferase</keyword>
<accession>F0RYI6</accession>
<dbReference type="Gene3D" id="3.40.50.1580">
    <property type="entry name" value="Nucleoside phosphorylase domain"/>
    <property type="match status" value="1"/>
</dbReference>
<evidence type="ECO:0000259" key="6">
    <source>
        <dbReference type="Pfam" id="PF01048"/>
    </source>
</evidence>
<dbReference type="InterPro" id="IPR004402">
    <property type="entry name" value="DeoD-type"/>
</dbReference>
<organism evidence="7 8">
    <name type="scientific">Sphaerochaeta globosa (strain ATCC BAA-1886 / DSM 22777 / Buddy)</name>
    <name type="common">Spirochaeta sp. (strain Buddy)</name>
    <dbReference type="NCBI Taxonomy" id="158189"/>
    <lineage>
        <taxon>Bacteria</taxon>
        <taxon>Pseudomonadati</taxon>
        <taxon>Spirochaetota</taxon>
        <taxon>Spirochaetia</taxon>
        <taxon>Spirochaetales</taxon>
        <taxon>Sphaerochaetaceae</taxon>
        <taxon>Sphaerochaeta</taxon>
    </lineage>
</organism>
<proteinExistence type="predicted"/>
<dbReference type="HOGENOM" id="CLU_068457_2_0_12"/>
<evidence type="ECO:0000256" key="3">
    <source>
        <dbReference type="ARBA" id="ARBA00022676"/>
    </source>
</evidence>
<dbReference type="GO" id="GO:0006218">
    <property type="term" value="P:uridine catabolic process"/>
    <property type="evidence" value="ECO:0007669"/>
    <property type="project" value="TreeGrafter"/>
</dbReference>
<dbReference type="InterPro" id="IPR000845">
    <property type="entry name" value="Nucleoside_phosphorylase_d"/>
</dbReference>
<evidence type="ECO:0000313" key="7">
    <source>
        <dbReference type="EMBL" id="ADY12757.1"/>
    </source>
</evidence>
<evidence type="ECO:0000256" key="1">
    <source>
        <dbReference type="ARBA" id="ARBA00011888"/>
    </source>
</evidence>
<dbReference type="NCBIfam" id="TIGR00107">
    <property type="entry name" value="deoD"/>
    <property type="match status" value="1"/>
</dbReference>
<dbReference type="EC" id="2.4.2.3" evidence="1"/>
<comment type="catalytic activity">
    <reaction evidence="5">
        <text>uridine + phosphate = alpha-D-ribose 1-phosphate + uracil</text>
        <dbReference type="Rhea" id="RHEA:24388"/>
        <dbReference type="ChEBI" id="CHEBI:16704"/>
        <dbReference type="ChEBI" id="CHEBI:17568"/>
        <dbReference type="ChEBI" id="CHEBI:43474"/>
        <dbReference type="ChEBI" id="CHEBI:57720"/>
        <dbReference type="EC" id="2.4.2.3"/>
    </reaction>
</comment>
<dbReference type="PANTHER" id="PTHR43691">
    <property type="entry name" value="URIDINE PHOSPHORYLASE"/>
    <property type="match status" value="1"/>
</dbReference>
<dbReference type="CDD" id="cd09006">
    <property type="entry name" value="PNP_EcPNPI-like"/>
    <property type="match status" value="1"/>
</dbReference>
<protein>
    <recommendedName>
        <fullName evidence="2">Uridine phosphorylase</fullName>
        <ecNumber evidence="1">2.4.2.3</ecNumber>
    </recommendedName>
</protein>
<evidence type="ECO:0000313" key="8">
    <source>
        <dbReference type="Proteomes" id="UP000008466"/>
    </source>
</evidence>
<evidence type="ECO:0000256" key="2">
    <source>
        <dbReference type="ARBA" id="ARBA00021980"/>
    </source>
</evidence>
<dbReference type="eggNOG" id="COG0813">
    <property type="taxonomic scope" value="Bacteria"/>
</dbReference>
<dbReference type="EMBL" id="CP002541">
    <property type="protein sequence ID" value="ADY12757.1"/>
    <property type="molecule type" value="Genomic_DNA"/>
</dbReference>